<dbReference type="SUPFAM" id="SSF46785">
    <property type="entry name" value="Winged helix' DNA-binding domain"/>
    <property type="match status" value="1"/>
</dbReference>
<dbReference type="InterPro" id="IPR039422">
    <property type="entry name" value="MarR/SlyA-like"/>
</dbReference>
<dbReference type="PANTHER" id="PTHR33164:SF57">
    <property type="entry name" value="MARR-FAMILY TRANSCRIPTIONAL REGULATOR"/>
    <property type="match status" value="1"/>
</dbReference>
<dbReference type="EMBL" id="CP047289">
    <property type="protein sequence ID" value="QUS36290.1"/>
    <property type="molecule type" value="Genomic_DNA"/>
</dbReference>
<dbReference type="InterPro" id="IPR036390">
    <property type="entry name" value="WH_DNA-bd_sf"/>
</dbReference>
<dbReference type="Proteomes" id="UP000679284">
    <property type="component" value="Chromosome"/>
</dbReference>
<reference evidence="6" key="1">
    <citation type="submission" date="2020-01" db="EMBL/GenBank/DDBJ databases">
        <authorList>
            <person name="Yang Y."/>
            <person name="Kwon Y.M."/>
        </authorList>
    </citation>
    <scope>NUCLEOTIDE SEQUENCE</scope>
    <source>
        <strain evidence="6">PG104</strain>
    </source>
</reference>
<gene>
    <name evidence="6" type="ORF">GR316_08415</name>
</gene>
<evidence type="ECO:0000313" key="6">
    <source>
        <dbReference type="EMBL" id="QUS36290.1"/>
    </source>
</evidence>
<dbReference type="InterPro" id="IPR000835">
    <property type="entry name" value="HTH_MarR-typ"/>
</dbReference>
<evidence type="ECO:0000256" key="2">
    <source>
        <dbReference type="ARBA" id="ARBA00023125"/>
    </source>
</evidence>
<dbReference type="PRINTS" id="PR00598">
    <property type="entry name" value="HTHMARR"/>
</dbReference>
<dbReference type="PANTHER" id="PTHR33164">
    <property type="entry name" value="TRANSCRIPTIONAL REGULATOR, MARR FAMILY"/>
    <property type="match status" value="1"/>
</dbReference>
<sequence>MLTPIGIRPKQARILNVLNRIGPSSQKMLSEQFGVTSGSMSTMIDRLVAAGLVHREKHPDDKRTDVVSLSKRGRDALIKVRDVWREIDDLITEKLGAEKAGLFFDLTRELKYKLGGQVIGRPDHPVQSMAEDHPKSETGRTS</sequence>
<dbReference type="GO" id="GO:0003700">
    <property type="term" value="F:DNA-binding transcription factor activity"/>
    <property type="evidence" value="ECO:0007669"/>
    <property type="project" value="InterPro"/>
</dbReference>
<dbReference type="GO" id="GO:0003677">
    <property type="term" value="F:DNA binding"/>
    <property type="evidence" value="ECO:0007669"/>
    <property type="project" value="UniProtKB-KW"/>
</dbReference>
<dbReference type="GO" id="GO:0006950">
    <property type="term" value="P:response to stress"/>
    <property type="evidence" value="ECO:0007669"/>
    <property type="project" value="TreeGrafter"/>
</dbReference>
<dbReference type="AlphaFoldDB" id="A0A8J8MTC1"/>
<feature type="region of interest" description="Disordered" evidence="4">
    <location>
        <begin position="121"/>
        <end position="142"/>
    </location>
</feature>
<evidence type="ECO:0000256" key="3">
    <source>
        <dbReference type="ARBA" id="ARBA00023163"/>
    </source>
</evidence>
<dbReference type="KEGG" id="fap:GR316_08415"/>
<evidence type="ECO:0000313" key="7">
    <source>
        <dbReference type="Proteomes" id="UP000679284"/>
    </source>
</evidence>
<evidence type="ECO:0000256" key="1">
    <source>
        <dbReference type="ARBA" id="ARBA00023015"/>
    </source>
</evidence>
<organism evidence="6 7">
    <name type="scientific">Falsirhodobacter algicola</name>
    <dbReference type="NCBI Taxonomy" id="2692330"/>
    <lineage>
        <taxon>Bacteria</taxon>
        <taxon>Pseudomonadati</taxon>
        <taxon>Pseudomonadota</taxon>
        <taxon>Alphaproteobacteria</taxon>
        <taxon>Rhodobacterales</taxon>
        <taxon>Paracoccaceae</taxon>
        <taxon>Falsirhodobacter</taxon>
    </lineage>
</organism>
<protein>
    <submittedName>
        <fullName evidence="6">MarR family transcriptional regulator</fullName>
    </submittedName>
</protein>
<feature type="domain" description="HTH marR-type" evidence="5">
    <location>
        <begin position="1"/>
        <end position="112"/>
    </location>
</feature>
<keyword evidence="7" id="KW-1185">Reference proteome</keyword>
<feature type="compositionally biased region" description="Basic and acidic residues" evidence="4">
    <location>
        <begin position="130"/>
        <end position="142"/>
    </location>
</feature>
<dbReference type="Gene3D" id="1.10.10.10">
    <property type="entry name" value="Winged helix-like DNA-binding domain superfamily/Winged helix DNA-binding domain"/>
    <property type="match status" value="1"/>
</dbReference>
<keyword evidence="3" id="KW-0804">Transcription</keyword>
<dbReference type="InterPro" id="IPR023187">
    <property type="entry name" value="Tscrpt_reg_MarR-type_CS"/>
</dbReference>
<dbReference type="SMART" id="SM00347">
    <property type="entry name" value="HTH_MARR"/>
    <property type="match status" value="1"/>
</dbReference>
<evidence type="ECO:0000259" key="5">
    <source>
        <dbReference type="PROSITE" id="PS50995"/>
    </source>
</evidence>
<keyword evidence="1" id="KW-0805">Transcription regulation</keyword>
<proteinExistence type="predicted"/>
<accession>A0A8J8MTC1</accession>
<dbReference type="Pfam" id="PF12802">
    <property type="entry name" value="MarR_2"/>
    <property type="match status" value="1"/>
</dbReference>
<name>A0A8J8MTC1_9RHOB</name>
<dbReference type="PROSITE" id="PS50995">
    <property type="entry name" value="HTH_MARR_2"/>
    <property type="match status" value="1"/>
</dbReference>
<dbReference type="RefSeq" id="WP_211783509.1">
    <property type="nucleotide sequence ID" value="NZ_CP047289.1"/>
</dbReference>
<dbReference type="PROSITE" id="PS01117">
    <property type="entry name" value="HTH_MARR_1"/>
    <property type="match status" value="1"/>
</dbReference>
<dbReference type="InterPro" id="IPR036388">
    <property type="entry name" value="WH-like_DNA-bd_sf"/>
</dbReference>
<evidence type="ECO:0000256" key="4">
    <source>
        <dbReference type="SAM" id="MobiDB-lite"/>
    </source>
</evidence>
<keyword evidence="2" id="KW-0238">DNA-binding</keyword>